<dbReference type="InterPro" id="IPR037151">
    <property type="entry name" value="AlkB-like_sf"/>
</dbReference>
<evidence type="ECO:0000256" key="1">
    <source>
        <dbReference type="ARBA" id="ARBA00022723"/>
    </source>
</evidence>
<feature type="binding site" evidence="5">
    <location>
        <position position="258"/>
    </location>
    <ligand>
        <name>Fe cation</name>
        <dbReference type="ChEBI" id="CHEBI:24875"/>
        <note>catalytic</note>
    </ligand>
</feature>
<evidence type="ECO:0000256" key="3">
    <source>
        <dbReference type="ARBA" id="ARBA00023002"/>
    </source>
</evidence>
<dbReference type="GO" id="GO:0035516">
    <property type="term" value="F:broad specificity oxidative DNA demethylase activity"/>
    <property type="evidence" value="ECO:0007669"/>
    <property type="project" value="TreeGrafter"/>
</dbReference>
<evidence type="ECO:0000256" key="2">
    <source>
        <dbReference type="ARBA" id="ARBA00022964"/>
    </source>
</evidence>
<proteinExistence type="predicted"/>
<accession>A0A914VTG7</accession>
<dbReference type="WBParaSite" id="PSAMB.scaffold2435size23253.g17895.t1">
    <property type="protein sequence ID" value="PSAMB.scaffold2435size23253.g17895.t1"/>
    <property type="gene ID" value="PSAMB.scaffold2435size23253.g17895"/>
</dbReference>
<dbReference type="GO" id="GO:0008198">
    <property type="term" value="F:ferrous iron binding"/>
    <property type="evidence" value="ECO:0007669"/>
    <property type="project" value="TreeGrafter"/>
</dbReference>
<evidence type="ECO:0000259" key="6">
    <source>
        <dbReference type="PROSITE" id="PS51471"/>
    </source>
</evidence>
<dbReference type="AlphaFoldDB" id="A0A914VTG7"/>
<dbReference type="GO" id="GO:0035513">
    <property type="term" value="P:oxidative RNA demethylation"/>
    <property type="evidence" value="ECO:0007669"/>
    <property type="project" value="TreeGrafter"/>
</dbReference>
<dbReference type="InterPro" id="IPR004574">
    <property type="entry name" value="Alkb"/>
</dbReference>
<dbReference type="PANTHER" id="PTHR16557:SF2">
    <property type="entry name" value="NUCLEIC ACID DIOXYGENASE ALKBH1"/>
    <property type="match status" value="1"/>
</dbReference>
<dbReference type="Pfam" id="PF13532">
    <property type="entry name" value="2OG-FeII_Oxy_2"/>
    <property type="match status" value="1"/>
</dbReference>
<feature type="binding site" evidence="5">
    <location>
        <position position="204"/>
    </location>
    <ligand>
        <name>Fe cation</name>
        <dbReference type="ChEBI" id="CHEBI:24875"/>
        <note>catalytic</note>
    </ligand>
</feature>
<dbReference type="GO" id="GO:0005634">
    <property type="term" value="C:nucleus"/>
    <property type="evidence" value="ECO:0007669"/>
    <property type="project" value="TreeGrafter"/>
</dbReference>
<name>A0A914VTG7_9BILA</name>
<keyword evidence="1 5" id="KW-0479">Metal-binding</keyword>
<protein>
    <submittedName>
        <fullName evidence="8">Fe2OG dioxygenase domain-containing protein</fullName>
    </submittedName>
</protein>
<keyword evidence="7" id="KW-1185">Reference proteome</keyword>
<keyword evidence="3" id="KW-0560">Oxidoreductase</keyword>
<keyword evidence="2" id="KW-0223">Dioxygenase</keyword>
<organism evidence="7 8">
    <name type="scientific">Plectus sambesii</name>
    <dbReference type="NCBI Taxonomy" id="2011161"/>
    <lineage>
        <taxon>Eukaryota</taxon>
        <taxon>Metazoa</taxon>
        <taxon>Ecdysozoa</taxon>
        <taxon>Nematoda</taxon>
        <taxon>Chromadorea</taxon>
        <taxon>Plectida</taxon>
        <taxon>Plectina</taxon>
        <taxon>Plectoidea</taxon>
        <taxon>Plectidae</taxon>
        <taxon>Plectus</taxon>
    </lineage>
</organism>
<dbReference type="SUPFAM" id="SSF51197">
    <property type="entry name" value="Clavaminate synthase-like"/>
    <property type="match status" value="1"/>
</dbReference>
<dbReference type="GO" id="GO:0005737">
    <property type="term" value="C:cytoplasm"/>
    <property type="evidence" value="ECO:0007669"/>
    <property type="project" value="TreeGrafter"/>
</dbReference>
<dbReference type="Gene3D" id="2.60.120.590">
    <property type="entry name" value="Alpha-ketoglutarate-dependent dioxygenase AlkB-like"/>
    <property type="match status" value="1"/>
</dbReference>
<evidence type="ECO:0000256" key="4">
    <source>
        <dbReference type="ARBA" id="ARBA00023004"/>
    </source>
</evidence>
<comment type="cofactor">
    <cofactor evidence="5">
        <name>Fe(2+)</name>
        <dbReference type="ChEBI" id="CHEBI:29033"/>
    </cofactor>
    <text evidence="5">Binds 1 Fe(2+) ion per subunit.</text>
</comment>
<feature type="domain" description="Fe2OG dioxygenase" evidence="6">
    <location>
        <begin position="184"/>
        <end position="296"/>
    </location>
</feature>
<reference evidence="8" key="1">
    <citation type="submission" date="2022-11" db="UniProtKB">
        <authorList>
            <consortium name="WormBaseParasite"/>
        </authorList>
    </citation>
    <scope>IDENTIFICATION</scope>
</reference>
<evidence type="ECO:0000313" key="7">
    <source>
        <dbReference type="Proteomes" id="UP000887566"/>
    </source>
</evidence>
<evidence type="ECO:0000313" key="8">
    <source>
        <dbReference type="WBParaSite" id="PSAMB.scaffold2435size23253.g17895.t1"/>
    </source>
</evidence>
<dbReference type="PANTHER" id="PTHR16557">
    <property type="entry name" value="ALKYLATED DNA REPAIR PROTEIN ALKB-RELATED"/>
    <property type="match status" value="1"/>
</dbReference>
<dbReference type="PROSITE" id="PS51471">
    <property type="entry name" value="FE2OG_OXY"/>
    <property type="match status" value="1"/>
</dbReference>
<dbReference type="Proteomes" id="UP000887566">
    <property type="component" value="Unplaced"/>
</dbReference>
<dbReference type="InterPro" id="IPR005123">
    <property type="entry name" value="Oxoglu/Fe-dep_dioxygenase_dom"/>
</dbReference>
<dbReference type="GO" id="GO:0035515">
    <property type="term" value="F:oxidative RNA demethylase activity"/>
    <property type="evidence" value="ECO:0007669"/>
    <property type="project" value="TreeGrafter"/>
</dbReference>
<feature type="binding site" evidence="5">
    <location>
        <position position="202"/>
    </location>
    <ligand>
        <name>Fe cation</name>
        <dbReference type="ChEBI" id="CHEBI:24875"/>
        <note>catalytic</note>
    </ligand>
</feature>
<sequence>MVDAYSGDAAPDSPMSAFKRAFKYYKSRNPPPDMSTVWAMDESDVGRGVRISPLPTSIHSASSEQAELGLNPIDQWTVATIDSKPGIMLLRGVFRPESHLYWLDRCLRAYPEAPNVTNLDAHSDQKLTQIWRGGDLNRLRWTTLGYHYDWLLKEYRDESRSPFPSDLDALSRTVAAAAGFDGFTPETAIVNYYPPKSTLSGHVDRAERDLDQPLLSFSFGQTAIYLSGGTSLDEEPTPMFLRSGDVLILYGDQRLVNHAVPRVFAERPFSDSAAFDPIVVNYANSNRVNITVRQVNVC</sequence>
<dbReference type="InterPro" id="IPR027450">
    <property type="entry name" value="AlkB-like"/>
</dbReference>
<evidence type="ECO:0000256" key="5">
    <source>
        <dbReference type="PIRSR" id="PIRSR604574-2"/>
    </source>
</evidence>
<keyword evidence="4 5" id="KW-0408">Iron</keyword>